<dbReference type="AlphaFoldDB" id="A0A4R6YFS4"/>
<feature type="domain" description="Fe/B12 periplasmic-binding" evidence="7">
    <location>
        <begin position="60"/>
        <end position="329"/>
    </location>
</feature>
<evidence type="ECO:0000256" key="4">
    <source>
        <dbReference type="ARBA" id="ARBA00022496"/>
    </source>
</evidence>
<evidence type="ECO:0000259" key="7">
    <source>
        <dbReference type="PROSITE" id="PS50983"/>
    </source>
</evidence>
<dbReference type="NCBIfam" id="NF008200">
    <property type="entry name" value="PRK10957.1"/>
    <property type="match status" value="1"/>
</dbReference>
<comment type="caution">
    <text evidence="8">The sequence shown here is derived from an EMBL/GenBank/DDBJ whole genome shotgun (WGS) entry which is preliminary data.</text>
</comment>
<evidence type="ECO:0000256" key="6">
    <source>
        <dbReference type="SAM" id="SignalP"/>
    </source>
</evidence>
<keyword evidence="4" id="KW-0406">Ion transport</keyword>
<protein>
    <submittedName>
        <fullName evidence="8">Iron complex transport system substrate-binding protein</fullName>
    </submittedName>
</protein>
<dbReference type="Pfam" id="PF01497">
    <property type="entry name" value="Peripla_BP_2"/>
    <property type="match status" value="1"/>
</dbReference>
<evidence type="ECO:0000313" key="8">
    <source>
        <dbReference type="EMBL" id="TDR35255.1"/>
    </source>
</evidence>
<gene>
    <name evidence="8" type="ORF">DES43_11061</name>
</gene>
<keyword evidence="5 6" id="KW-0732">Signal</keyword>
<name>A0A4R6YFS4_9HYPH</name>
<dbReference type="SUPFAM" id="SSF53807">
    <property type="entry name" value="Helical backbone' metal receptor"/>
    <property type="match status" value="1"/>
</dbReference>
<evidence type="ECO:0000256" key="1">
    <source>
        <dbReference type="ARBA" id="ARBA00004196"/>
    </source>
</evidence>
<keyword evidence="9" id="KW-1185">Reference proteome</keyword>
<dbReference type="Gene3D" id="3.40.50.1980">
    <property type="entry name" value="Nitrogenase molybdenum iron protein domain"/>
    <property type="match status" value="2"/>
</dbReference>
<evidence type="ECO:0000313" key="9">
    <source>
        <dbReference type="Proteomes" id="UP000294958"/>
    </source>
</evidence>
<sequence>MPKDRLVNADMTTAKMLLAATAFAAALSLSAPVAHAQEDGWPRTVRHEAGELTLPARPVRIVSTAPSLTGILLAMDAPLVATAATTPSVMTDDKGFFSQWAGVADERGVEVLYRNLSFDIEAVIGWEPDLLIASSSGADTVLQHYGELEAQGIPTLVVNYSNQSWQDMAIRIGEAAGLEKEALAAIERFDAHTAGVAASLRKDKGTASIVGYNIGASYSIGRPESPQARLLSSLGFEVQGMPQAQSGDVTRRSDFDFISRENLSAAITGDTVFLLRGTDADVEAFLADPVLANLPAVRNRRVYPLGPTSFRIDYYSGLEMADAVARHFR</sequence>
<dbReference type="FunFam" id="3.40.50.1980:FF:000009">
    <property type="entry name" value="Iron-enterobactin transporter periplasmic binding protein"/>
    <property type="match status" value="1"/>
</dbReference>
<dbReference type="PROSITE" id="PS50983">
    <property type="entry name" value="FE_B12_PBP"/>
    <property type="match status" value="1"/>
</dbReference>
<dbReference type="GO" id="GO:1901678">
    <property type="term" value="P:iron coordination entity transport"/>
    <property type="evidence" value="ECO:0007669"/>
    <property type="project" value="UniProtKB-ARBA"/>
</dbReference>
<evidence type="ECO:0000256" key="3">
    <source>
        <dbReference type="ARBA" id="ARBA00022448"/>
    </source>
</evidence>
<dbReference type="InterPro" id="IPR002491">
    <property type="entry name" value="ABC_transptr_periplasmic_BD"/>
</dbReference>
<keyword evidence="4" id="KW-0410">Iron transport</keyword>
<keyword evidence="3" id="KW-0813">Transport</keyword>
<proteinExistence type="inferred from homology"/>
<evidence type="ECO:0000256" key="5">
    <source>
        <dbReference type="ARBA" id="ARBA00022729"/>
    </source>
</evidence>
<evidence type="ECO:0000256" key="2">
    <source>
        <dbReference type="ARBA" id="ARBA00008814"/>
    </source>
</evidence>
<feature type="signal peptide" evidence="6">
    <location>
        <begin position="1"/>
        <end position="36"/>
    </location>
</feature>
<organism evidence="8 9">
    <name type="scientific">Aquamicrobium defluvii</name>
    <dbReference type="NCBI Taxonomy" id="69279"/>
    <lineage>
        <taxon>Bacteria</taxon>
        <taxon>Pseudomonadati</taxon>
        <taxon>Pseudomonadota</taxon>
        <taxon>Alphaproteobacteria</taxon>
        <taxon>Hyphomicrobiales</taxon>
        <taxon>Phyllobacteriaceae</taxon>
        <taxon>Aquamicrobium</taxon>
    </lineage>
</organism>
<feature type="chain" id="PRO_5020266586" evidence="6">
    <location>
        <begin position="37"/>
        <end position="329"/>
    </location>
</feature>
<dbReference type="GO" id="GO:0030288">
    <property type="term" value="C:outer membrane-bounded periplasmic space"/>
    <property type="evidence" value="ECO:0007669"/>
    <property type="project" value="TreeGrafter"/>
</dbReference>
<reference evidence="8 9" key="1">
    <citation type="submission" date="2019-03" db="EMBL/GenBank/DDBJ databases">
        <title>Genomic Encyclopedia of Type Strains, Phase IV (KMG-IV): sequencing the most valuable type-strain genomes for metagenomic binning, comparative biology and taxonomic classification.</title>
        <authorList>
            <person name="Goeker M."/>
        </authorList>
    </citation>
    <scope>NUCLEOTIDE SEQUENCE [LARGE SCALE GENOMIC DNA]</scope>
    <source>
        <strain evidence="8 9">DSM 11603</strain>
    </source>
</reference>
<dbReference type="EMBL" id="SNZF01000010">
    <property type="protein sequence ID" value="TDR35255.1"/>
    <property type="molecule type" value="Genomic_DNA"/>
</dbReference>
<comment type="similarity">
    <text evidence="2">Belongs to the bacterial solute-binding protein 8 family.</text>
</comment>
<dbReference type="PANTHER" id="PTHR30532">
    <property type="entry name" value="IRON III DICITRATE-BINDING PERIPLASMIC PROTEIN"/>
    <property type="match status" value="1"/>
</dbReference>
<dbReference type="InterPro" id="IPR051313">
    <property type="entry name" value="Bact_iron-sidero_bind"/>
</dbReference>
<dbReference type="Proteomes" id="UP000294958">
    <property type="component" value="Unassembled WGS sequence"/>
</dbReference>
<comment type="subcellular location">
    <subcellularLocation>
        <location evidence="1">Cell envelope</location>
    </subcellularLocation>
</comment>
<accession>A0A4R6YFS4</accession>
<dbReference type="PANTHER" id="PTHR30532:SF24">
    <property type="entry name" value="FERRIC ENTEROBACTIN-BINDING PERIPLASMIC PROTEIN FEPB"/>
    <property type="match status" value="1"/>
</dbReference>
<keyword evidence="4" id="KW-0408">Iron</keyword>